<evidence type="ECO:0000256" key="4">
    <source>
        <dbReference type="ARBA" id="ARBA00022695"/>
    </source>
</evidence>
<evidence type="ECO:0000313" key="11">
    <source>
        <dbReference type="Proteomes" id="UP000184130"/>
    </source>
</evidence>
<evidence type="ECO:0000256" key="3">
    <source>
        <dbReference type="ARBA" id="ARBA00022679"/>
    </source>
</evidence>
<dbReference type="Proteomes" id="UP000184130">
    <property type="component" value="Unassembled WGS sequence"/>
</dbReference>
<evidence type="ECO:0000256" key="6">
    <source>
        <dbReference type="ARBA" id="ARBA00022932"/>
    </source>
</evidence>
<reference evidence="10 11" key="1">
    <citation type="submission" date="2016-11" db="EMBL/GenBank/DDBJ databases">
        <authorList>
            <person name="Jaros S."/>
            <person name="Januszkiewicz K."/>
            <person name="Wedrychowicz H."/>
        </authorList>
    </citation>
    <scope>NUCLEOTIDE SEQUENCE [LARGE SCALE GENOMIC DNA]</scope>
    <source>
        <strain evidence="10 11">KHT3</strain>
    </source>
</reference>
<dbReference type="GO" id="GO:0003677">
    <property type="term" value="F:DNA binding"/>
    <property type="evidence" value="ECO:0007669"/>
    <property type="project" value="InterPro"/>
</dbReference>
<keyword evidence="4" id="KW-0548">Nucleotidyltransferase</keyword>
<organism evidence="10 11">
    <name type="scientific">Xylanibacter ruminicola</name>
    <name type="common">Prevotella ruminicola</name>
    <dbReference type="NCBI Taxonomy" id="839"/>
    <lineage>
        <taxon>Bacteria</taxon>
        <taxon>Pseudomonadati</taxon>
        <taxon>Bacteroidota</taxon>
        <taxon>Bacteroidia</taxon>
        <taxon>Bacteroidales</taxon>
        <taxon>Prevotellaceae</taxon>
        <taxon>Xylanibacter</taxon>
    </lineage>
</organism>
<dbReference type="EC" id="2.7.7.7" evidence="1"/>
<dbReference type="InterPro" id="IPR027417">
    <property type="entry name" value="P-loop_NTPase"/>
</dbReference>
<dbReference type="PANTHER" id="PTHR34388">
    <property type="entry name" value="DNA POLYMERASE III SUBUNIT DELTA"/>
    <property type="match status" value="1"/>
</dbReference>
<dbReference type="RefSeq" id="WP_073209724.1">
    <property type="nucleotide sequence ID" value="NZ_FRBD01000017.1"/>
</dbReference>
<dbReference type="InterPro" id="IPR010372">
    <property type="entry name" value="DNA_pol3_delta_N"/>
</dbReference>
<dbReference type="OrthoDB" id="1172326at2"/>
<keyword evidence="3" id="KW-0808">Transferase</keyword>
<comment type="similarity">
    <text evidence="7">Belongs to the DNA polymerase HolA subunit family.</text>
</comment>
<dbReference type="InterPro" id="IPR008921">
    <property type="entry name" value="DNA_pol3_clamp-load_cplx_C"/>
</dbReference>
<dbReference type="GO" id="GO:0003887">
    <property type="term" value="F:DNA-directed DNA polymerase activity"/>
    <property type="evidence" value="ECO:0007669"/>
    <property type="project" value="UniProtKB-KW"/>
</dbReference>
<comment type="catalytic activity">
    <reaction evidence="8">
        <text>DNA(n) + a 2'-deoxyribonucleoside 5'-triphosphate = DNA(n+1) + diphosphate</text>
        <dbReference type="Rhea" id="RHEA:22508"/>
        <dbReference type="Rhea" id="RHEA-COMP:17339"/>
        <dbReference type="Rhea" id="RHEA-COMP:17340"/>
        <dbReference type="ChEBI" id="CHEBI:33019"/>
        <dbReference type="ChEBI" id="CHEBI:61560"/>
        <dbReference type="ChEBI" id="CHEBI:173112"/>
        <dbReference type="EC" id="2.7.7.7"/>
    </reaction>
</comment>
<dbReference type="EMBL" id="FRBD01000017">
    <property type="protein sequence ID" value="SHK95727.1"/>
    <property type="molecule type" value="Genomic_DNA"/>
</dbReference>
<dbReference type="Gene3D" id="1.20.272.10">
    <property type="match status" value="1"/>
</dbReference>
<evidence type="ECO:0000313" key="10">
    <source>
        <dbReference type="EMBL" id="SHK95727.1"/>
    </source>
</evidence>
<gene>
    <name evidence="10" type="ORF">SAMN05216463_11787</name>
</gene>
<dbReference type="Gene3D" id="1.10.8.60">
    <property type="match status" value="1"/>
</dbReference>
<evidence type="ECO:0000256" key="5">
    <source>
        <dbReference type="ARBA" id="ARBA00022705"/>
    </source>
</evidence>
<dbReference type="InterPro" id="IPR005790">
    <property type="entry name" value="DNA_polIII_delta"/>
</dbReference>
<dbReference type="AlphaFoldDB" id="A0A1M6WPQ3"/>
<evidence type="ECO:0000256" key="7">
    <source>
        <dbReference type="ARBA" id="ARBA00034754"/>
    </source>
</evidence>
<name>A0A1M6WPQ3_XYLRU</name>
<dbReference type="Pfam" id="PF06144">
    <property type="entry name" value="DNA_pol3_delta"/>
    <property type="match status" value="1"/>
</dbReference>
<evidence type="ECO:0000259" key="9">
    <source>
        <dbReference type="Pfam" id="PF06144"/>
    </source>
</evidence>
<dbReference type="PANTHER" id="PTHR34388:SF1">
    <property type="entry name" value="DNA POLYMERASE III SUBUNIT DELTA"/>
    <property type="match status" value="1"/>
</dbReference>
<dbReference type="SUPFAM" id="SSF48019">
    <property type="entry name" value="post-AAA+ oligomerization domain-like"/>
    <property type="match status" value="1"/>
</dbReference>
<sequence length="342" mass="38826">MAEAKNASFESIMRDLEAGKYAPVYYLMGDEPYYIDKIADYIAEHALQPEERDFNQTILFGSDVNASQIADLARRYPMMAEKQVVIVKEAQNIKNTEALERYFSQPMASTILVMCHKNGKIDGRKSGYVKAIKSSGILFESAKLKDRDLPAFIENYLKSRQVKIDVKSVQMIAENIGADLSRLVGELDKVILSLPEGNRVVTPQIVEDQIGVSKEFNGFELRDAIVSRNVYKANQIIKYFDENPKAGSIYSFLPLLFGYFQNLMIAFYAPNNKSQEAVAEWLELRNPWAAKDYMTGMRNYSGMKVMQIISKIREIDAKSKGLDNPNTSAGELMKELIFYILH</sequence>
<evidence type="ECO:0000256" key="2">
    <source>
        <dbReference type="ARBA" id="ARBA00017703"/>
    </source>
</evidence>
<feature type="domain" description="DNA polymerase III delta N-terminal" evidence="9">
    <location>
        <begin position="25"/>
        <end position="140"/>
    </location>
</feature>
<dbReference type="Gene3D" id="3.40.50.300">
    <property type="entry name" value="P-loop containing nucleotide triphosphate hydrolases"/>
    <property type="match status" value="1"/>
</dbReference>
<dbReference type="NCBIfam" id="TIGR01128">
    <property type="entry name" value="holA"/>
    <property type="match status" value="1"/>
</dbReference>
<keyword evidence="6" id="KW-0239">DNA-directed DNA polymerase</keyword>
<keyword evidence="5" id="KW-0235">DNA replication</keyword>
<accession>A0A1M6WPQ3</accession>
<proteinExistence type="inferred from homology"/>
<dbReference type="GO" id="GO:0006261">
    <property type="term" value="P:DNA-templated DNA replication"/>
    <property type="evidence" value="ECO:0007669"/>
    <property type="project" value="TreeGrafter"/>
</dbReference>
<protein>
    <recommendedName>
        <fullName evidence="2">DNA polymerase III subunit delta</fullName>
        <ecNumber evidence="1">2.7.7.7</ecNumber>
    </recommendedName>
</protein>
<evidence type="ECO:0000256" key="8">
    <source>
        <dbReference type="ARBA" id="ARBA00049244"/>
    </source>
</evidence>
<evidence type="ECO:0000256" key="1">
    <source>
        <dbReference type="ARBA" id="ARBA00012417"/>
    </source>
</evidence>
<dbReference type="GO" id="GO:0009360">
    <property type="term" value="C:DNA polymerase III complex"/>
    <property type="evidence" value="ECO:0007669"/>
    <property type="project" value="InterPro"/>
</dbReference>
<dbReference type="SUPFAM" id="SSF52540">
    <property type="entry name" value="P-loop containing nucleoside triphosphate hydrolases"/>
    <property type="match status" value="1"/>
</dbReference>